<dbReference type="EMBL" id="JBHLUK010000069">
    <property type="protein sequence ID" value="MFC0424296.1"/>
    <property type="molecule type" value="Genomic_DNA"/>
</dbReference>
<keyword evidence="4 6" id="KW-1133">Transmembrane helix</keyword>
<dbReference type="InterPro" id="IPR050638">
    <property type="entry name" value="AA-Vitamin_Transporters"/>
</dbReference>
<comment type="caution">
    <text evidence="8">The sequence shown here is derived from an EMBL/GenBank/DDBJ whole genome shotgun (WGS) entry which is preliminary data.</text>
</comment>
<feature type="domain" description="EamA" evidence="7">
    <location>
        <begin position="6"/>
        <end position="144"/>
    </location>
</feature>
<dbReference type="Pfam" id="PF00892">
    <property type="entry name" value="EamA"/>
    <property type="match status" value="2"/>
</dbReference>
<comment type="similarity">
    <text evidence="2">Belongs to the EamA transporter family.</text>
</comment>
<dbReference type="PANTHER" id="PTHR32322:SF2">
    <property type="entry name" value="EAMA DOMAIN-CONTAINING PROTEIN"/>
    <property type="match status" value="1"/>
</dbReference>
<proteinExistence type="inferred from homology"/>
<organism evidence="8 9">
    <name type="scientific">Lactiplantibacillus plajomi</name>
    <dbReference type="NCBI Taxonomy" id="1457217"/>
    <lineage>
        <taxon>Bacteria</taxon>
        <taxon>Bacillati</taxon>
        <taxon>Bacillota</taxon>
        <taxon>Bacilli</taxon>
        <taxon>Lactobacillales</taxon>
        <taxon>Lactobacillaceae</taxon>
        <taxon>Lactiplantibacillus</taxon>
    </lineage>
</organism>
<evidence type="ECO:0000256" key="2">
    <source>
        <dbReference type="ARBA" id="ARBA00007362"/>
    </source>
</evidence>
<keyword evidence="3 6" id="KW-0812">Transmembrane</keyword>
<accession>A0ABV6K4B5</accession>
<sequence length="300" mass="31693">MEKKTLGFVLASVGPFFWGSSGTVAQHLFETTNIETLWLVSIRMVVAGALLLIYGALRGVPVGAVFRHAGSAAELVAFSILGMIGTQLTYFMAISAGNAATAAILQSLSPVLIIIFLALRTWSVPSKINVISVVVALLGTVLTITQGDLHSLVLPISAVVWGLLAAVGAAIYTLMPTRQIKTFGATPIVGWSMLIGGAIVFVASRAWQHWPQLDIVGWGEVGFVVVFGTMLAYLFFLQSLEYILPTTASVLGTIEPLSATVLSVIFLGVSFKPLGIIGAALIVSVTLLQFMAARAARFGE</sequence>
<evidence type="ECO:0000259" key="7">
    <source>
        <dbReference type="Pfam" id="PF00892"/>
    </source>
</evidence>
<dbReference type="Proteomes" id="UP001589855">
    <property type="component" value="Unassembled WGS sequence"/>
</dbReference>
<reference evidence="8 9" key="1">
    <citation type="submission" date="2024-09" db="EMBL/GenBank/DDBJ databases">
        <authorList>
            <person name="Sun Q."/>
            <person name="Mori K."/>
        </authorList>
    </citation>
    <scope>NUCLEOTIDE SEQUENCE [LARGE SCALE GENOMIC DNA]</scope>
    <source>
        <strain evidence="8 9">TBRC 4575</strain>
    </source>
</reference>
<feature type="transmembrane region" description="Helical" evidence="6">
    <location>
        <begin position="182"/>
        <end position="203"/>
    </location>
</feature>
<feature type="transmembrane region" description="Helical" evidence="6">
    <location>
        <begin position="152"/>
        <end position="175"/>
    </location>
</feature>
<dbReference type="RefSeq" id="WP_137645168.1">
    <property type="nucleotide sequence ID" value="NZ_BAABRM010000013.1"/>
</dbReference>
<feature type="transmembrane region" description="Helical" evidence="6">
    <location>
        <begin position="248"/>
        <end position="268"/>
    </location>
</feature>
<feature type="domain" description="EamA" evidence="7">
    <location>
        <begin position="157"/>
        <end position="288"/>
    </location>
</feature>
<name>A0ABV6K4B5_9LACO</name>
<dbReference type="PANTHER" id="PTHR32322">
    <property type="entry name" value="INNER MEMBRANE TRANSPORTER"/>
    <property type="match status" value="1"/>
</dbReference>
<keyword evidence="9" id="KW-1185">Reference proteome</keyword>
<feature type="transmembrane region" description="Helical" evidence="6">
    <location>
        <begin position="99"/>
        <end position="119"/>
    </location>
</feature>
<gene>
    <name evidence="8" type="ORF">ACFFGS_09220</name>
</gene>
<evidence type="ECO:0000313" key="8">
    <source>
        <dbReference type="EMBL" id="MFC0424296.1"/>
    </source>
</evidence>
<dbReference type="SUPFAM" id="SSF103481">
    <property type="entry name" value="Multidrug resistance efflux transporter EmrE"/>
    <property type="match status" value="2"/>
</dbReference>
<evidence type="ECO:0000313" key="9">
    <source>
        <dbReference type="Proteomes" id="UP001589855"/>
    </source>
</evidence>
<protein>
    <submittedName>
        <fullName evidence="8">DMT family transporter</fullName>
    </submittedName>
</protein>
<feature type="transmembrane region" description="Helical" evidence="6">
    <location>
        <begin position="38"/>
        <end position="57"/>
    </location>
</feature>
<feature type="transmembrane region" description="Helical" evidence="6">
    <location>
        <begin position="128"/>
        <end position="146"/>
    </location>
</feature>
<comment type="subcellular location">
    <subcellularLocation>
        <location evidence="1">Endomembrane system</location>
        <topology evidence="1">Multi-pass membrane protein</topology>
    </subcellularLocation>
</comment>
<keyword evidence="5 6" id="KW-0472">Membrane</keyword>
<dbReference type="InterPro" id="IPR000620">
    <property type="entry name" value="EamA_dom"/>
</dbReference>
<feature type="transmembrane region" description="Helical" evidence="6">
    <location>
        <begin position="69"/>
        <end position="93"/>
    </location>
</feature>
<evidence type="ECO:0000256" key="3">
    <source>
        <dbReference type="ARBA" id="ARBA00022692"/>
    </source>
</evidence>
<dbReference type="InterPro" id="IPR037185">
    <property type="entry name" value="EmrE-like"/>
</dbReference>
<evidence type="ECO:0000256" key="1">
    <source>
        <dbReference type="ARBA" id="ARBA00004127"/>
    </source>
</evidence>
<evidence type="ECO:0000256" key="5">
    <source>
        <dbReference type="ARBA" id="ARBA00023136"/>
    </source>
</evidence>
<evidence type="ECO:0000256" key="6">
    <source>
        <dbReference type="SAM" id="Phobius"/>
    </source>
</evidence>
<evidence type="ECO:0000256" key="4">
    <source>
        <dbReference type="ARBA" id="ARBA00022989"/>
    </source>
</evidence>
<feature type="transmembrane region" description="Helical" evidence="6">
    <location>
        <begin position="274"/>
        <end position="293"/>
    </location>
</feature>
<feature type="transmembrane region" description="Helical" evidence="6">
    <location>
        <begin position="215"/>
        <end position="236"/>
    </location>
</feature>